<dbReference type="Gene3D" id="2.60.40.10">
    <property type="entry name" value="Immunoglobulins"/>
    <property type="match status" value="1"/>
</dbReference>
<dbReference type="PROSITE" id="PS50853">
    <property type="entry name" value="FN3"/>
    <property type="match status" value="1"/>
</dbReference>
<dbReference type="RefSeq" id="WP_006283210.1">
    <property type="nucleotide sequence ID" value="NZ_BPTR01000001.1"/>
</dbReference>
<sequence length="1042" mass="116839">MLQKICRWILYRVLGWTKDVTIDHPKKFIVCLAPHTSNWDFIIGQLYAKAEGWKTNFLMKKEWFFWPLGSVFRKMGGIPVFRSKHMRMTDAMAETAKQADNFILCITPEGTRSLNPDWKKGFYYIAQGANIPILLYGCDYEKKQIKCTKAILPNGNVDEQMKEIKLYYKDIKGKNPKNFTIGLMSLFAFLLFPLSTQAQYLDGNTRAWGDIEYTDDPWVFNSSRPNSITQGLLNRHIALWASHGRYYDVDKQKWVWQRPNLFCTTEDLFTQTIVVPYLIPMLENAGATVFTPRERDWQTHEIIIDNDDAKAPFYVENNSSKSWKQCDSIGFRMHAGTYIDGENPFTAGSLRQIKATKRKKYSSITYQPNIPKSGNYAVYVSYKSLPKSVPDAKYIVYHQGQATEFTVNQRMGGGTWVYLGTFYFDQGCNADNRVVATNHASKKGFITSDAVRFGGGMGNIARGGQTSGLPRSLEGARYYAQWAGVPYKYYSTKNGLNDYGDDINVRSLMSNWLGGGSVYMPSKEGLHVPIELSLAVHSDAGYAKDGKGLIGTLAICTTDFNDQTYNSGISRMTAKDFATALRDNVYTDMNAKYHNWAKRYVWDRNYSETRLPEIPSAIIETVSHQNFPDMRLAQDPMVRFTLARSIYKTILRYISTNHGKNYIVTPLSPTHFSVDIDSKGIATLSWIPQNDSQEKTALAKSYNVYTAIGKLGFDNGKNVNNPSYKIQLQPNIVYNFKVTACNAGGESFPSETLSAMYVPNSKKTVLIVNGFNRLASPQVIDNDSAQGFDMDKDPGVSYGLTAGWSGKQLIFNRAKMGCEDNTGLGYCGNELAGKFIAGNTFNYTVEHAQAIASSGLYNIASCSSKAITSGKVQLNKYQAIDLILGLERNDGYTPEYYKTFTPSIQKALSAYTQTGGGILVSGSYIASDMQAKDERKFLQDVLKVAYTPQDSIQPDGNIQGLGLTASYYHYLNEDHYAATHPDVIQPLENAILAMQYGNGLGAAVGYQGSDYRSFTMGFPFECISNEKTRNAIMRGILNYIIK</sequence>
<dbReference type="Pfam" id="PF01553">
    <property type="entry name" value="Acyltransferase"/>
    <property type="match status" value="1"/>
</dbReference>
<dbReference type="InterPro" id="IPR036116">
    <property type="entry name" value="FN3_sf"/>
</dbReference>
<dbReference type="PANTHER" id="PTHR10434">
    <property type="entry name" value="1-ACYL-SN-GLYCEROL-3-PHOSPHATE ACYLTRANSFERASE"/>
    <property type="match status" value="1"/>
</dbReference>
<dbReference type="Pfam" id="PF25275">
    <property type="entry name" value="Golvesin_C"/>
    <property type="match status" value="1"/>
</dbReference>
<dbReference type="Gene3D" id="3.40.630.40">
    <property type="entry name" value="Zn-dependent exopeptidases"/>
    <property type="match status" value="1"/>
</dbReference>
<protein>
    <submittedName>
        <fullName evidence="5">Xanthan lyase</fullName>
    </submittedName>
</protein>
<name>A0AA37MDP5_SEGBR</name>
<keyword evidence="3" id="KW-0012">Acyltransferase</keyword>
<dbReference type="Proteomes" id="UP000887043">
    <property type="component" value="Unassembled WGS sequence"/>
</dbReference>
<dbReference type="GO" id="GO:0006654">
    <property type="term" value="P:phosphatidic acid biosynthetic process"/>
    <property type="evidence" value="ECO:0007669"/>
    <property type="project" value="TreeGrafter"/>
</dbReference>
<evidence type="ECO:0000256" key="2">
    <source>
        <dbReference type="ARBA" id="ARBA00022679"/>
    </source>
</evidence>
<dbReference type="InterPro" id="IPR002123">
    <property type="entry name" value="Plipid/glycerol_acylTrfase"/>
</dbReference>
<evidence type="ECO:0000259" key="4">
    <source>
        <dbReference type="PROSITE" id="PS50853"/>
    </source>
</evidence>
<keyword evidence="2" id="KW-0808">Transferase</keyword>
<dbReference type="CDD" id="cd00063">
    <property type="entry name" value="FN3"/>
    <property type="match status" value="1"/>
</dbReference>
<evidence type="ECO:0000256" key="3">
    <source>
        <dbReference type="ARBA" id="ARBA00023315"/>
    </source>
</evidence>
<dbReference type="GO" id="GO:0016829">
    <property type="term" value="F:lyase activity"/>
    <property type="evidence" value="ECO:0007669"/>
    <property type="project" value="UniProtKB-KW"/>
</dbReference>
<dbReference type="Pfam" id="PF00041">
    <property type="entry name" value="fn3"/>
    <property type="match status" value="1"/>
</dbReference>
<dbReference type="PANTHER" id="PTHR10434:SF9">
    <property type="entry name" value="PHOSPHOLIPID_GLYCEROL ACYLTRANSFERASE DOMAIN-CONTAINING PROTEIN"/>
    <property type="match status" value="1"/>
</dbReference>
<dbReference type="AlphaFoldDB" id="A0AA37MDP5"/>
<dbReference type="SMART" id="SM00060">
    <property type="entry name" value="FN3"/>
    <property type="match status" value="1"/>
</dbReference>
<dbReference type="SUPFAM" id="SSF69593">
    <property type="entry name" value="Glycerol-3-phosphate (1)-acyltransferase"/>
    <property type="match status" value="1"/>
</dbReference>
<evidence type="ECO:0000256" key="1">
    <source>
        <dbReference type="ARBA" id="ARBA00005189"/>
    </source>
</evidence>
<dbReference type="SUPFAM" id="SSF49265">
    <property type="entry name" value="Fibronectin type III"/>
    <property type="match status" value="1"/>
</dbReference>
<keyword evidence="5" id="KW-0456">Lyase</keyword>
<dbReference type="InterPro" id="IPR033803">
    <property type="entry name" value="CBD-like_Golvesin-Xly"/>
</dbReference>
<dbReference type="InterPro" id="IPR003961">
    <property type="entry name" value="FN3_dom"/>
</dbReference>
<dbReference type="SUPFAM" id="SSF53187">
    <property type="entry name" value="Zn-dependent exopeptidases"/>
    <property type="match status" value="1"/>
</dbReference>
<accession>A0AA37MDP5</accession>
<comment type="caution">
    <text evidence="5">The sequence shown here is derived from an EMBL/GenBank/DDBJ whole genome shotgun (WGS) entry which is preliminary data.</text>
</comment>
<dbReference type="EMBL" id="BPTR01000001">
    <property type="protein sequence ID" value="GJG26753.1"/>
    <property type="molecule type" value="Genomic_DNA"/>
</dbReference>
<evidence type="ECO:0000313" key="6">
    <source>
        <dbReference type="Proteomes" id="UP000887043"/>
    </source>
</evidence>
<dbReference type="GO" id="GO:0003841">
    <property type="term" value="F:1-acylglycerol-3-phosphate O-acyltransferase activity"/>
    <property type="evidence" value="ECO:0007669"/>
    <property type="project" value="TreeGrafter"/>
</dbReference>
<proteinExistence type="predicted"/>
<reference evidence="5" key="1">
    <citation type="submission" date="2021-08" db="EMBL/GenBank/DDBJ databases">
        <title>Prevotella lacticifex sp. nov., isolated from rumen of cow.</title>
        <authorList>
            <person name="Shinkai T."/>
            <person name="Ikeyama N."/>
            <person name="Kumagai M."/>
            <person name="Ohmori H."/>
            <person name="Sakamoto M."/>
            <person name="Ohkuma M."/>
            <person name="Mitsumori M."/>
        </authorList>
    </citation>
    <scope>NUCLEOTIDE SEQUENCE</scope>
    <source>
        <strain evidence="5">DSM 11371</strain>
    </source>
</reference>
<organism evidence="5 6">
    <name type="scientific">Segatella bryantii</name>
    <name type="common">Prevotella bryantii</name>
    <dbReference type="NCBI Taxonomy" id="77095"/>
    <lineage>
        <taxon>Bacteria</taxon>
        <taxon>Pseudomonadati</taxon>
        <taxon>Bacteroidota</taxon>
        <taxon>Bacteroidia</taxon>
        <taxon>Bacteroidales</taxon>
        <taxon>Prevotellaceae</taxon>
        <taxon>Segatella</taxon>
    </lineage>
</organism>
<gene>
    <name evidence="5" type="ORF">PRRU23_04530</name>
</gene>
<feature type="domain" description="Fibronectin type-III" evidence="4">
    <location>
        <begin position="668"/>
        <end position="761"/>
    </location>
</feature>
<evidence type="ECO:0000313" key="5">
    <source>
        <dbReference type="EMBL" id="GJG26753.1"/>
    </source>
</evidence>
<dbReference type="InterPro" id="IPR013783">
    <property type="entry name" value="Ig-like_fold"/>
</dbReference>
<comment type="pathway">
    <text evidence="1">Lipid metabolism.</text>
</comment>
<dbReference type="SMART" id="SM00563">
    <property type="entry name" value="PlsC"/>
    <property type="match status" value="1"/>
</dbReference>